<dbReference type="EMBL" id="CP036265">
    <property type="protein sequence ID" value="QDT16577.1"/>
    <property type="molecule type" value="Genomic_DNA"/>
</dbReference>
<evidence type="ECO:0000313" key="2">
    <source>
        <dbReference type="EMBL" id="QDT16577.1"/>
    </source>
</evidence>
<dbReference type="RefSeq" id="WP_145359395.1">
    <property type="nucleotide sequence ID" value="NZ_CP036265.1"/>
</dbReference>
<name>A0A517PB22_9PLAN</name>
<dbReference type="AlphaFoldDB" id="A0A517PB22"/>
<keyword evidence="3" id="KW-1185">Reference proteome</keyword>
<dbReference type="KEGG" id="acaf:CA12_26830"/>
<sequence precursor="true">MLNLTHHAAAVGALSVALLAVGCGAPDGDATVTDAASPTVQNAAYLATTEPEGAKGVGAVKESVKDGDEVTVVGLIGGDSAPFVDGLAAFTIVDPKVPYCADDEGCPTPWDYCCQQDKVPANSATVKLVDAEGKLVAEGARDLLGVKELAEVVVRGTAEKDDAGNLSVLARQVYVRK</sequence>
<gene>
    <name evidence="2" type="ORF">CA12_26830</name>
</gene>
<evidence type="ECO:0000256" key="1">
    <source>
        <dbReference type="SAM" id="SignalP"/>
    </source>
</evidence>
<proteinExistence type="predicted"/>
<keyword evidence="1" id="KW-0732">Signal</keyword>
<feature type="signal peptide" evidence="1">
    <location>
        <begin position="1"/>
        <end position="25"/>
    </location>
</feature>
<dbReference type="Proteomes" id="UP000318741">
    <property type="component" value="Chromosome"/>
</dbReference>
<reference evidence="2 3" key="1">
    <citation type="submission" date="2019-02" db="EMBL/GenBank/DDBJ databases">
        <title>Deep-cultivation of Planctomycetes and their phenomic and genomic characterization uncovers novel biology.</title>
        <authorList>
            <person name="Wiegand S."/>
            <person name="Jogler M."/>
            <person name="Boedeker C."/>
            <person name="Pinto D."/>
            <person name="Vollmers J."/>
            <person name="Rivas-Marin E."/>
            <person name="Kohn T."/>
            <person name="Peeters S.H."/>
            <person name="Heuer A."/>
            <person name="Rast P."/>
            <person name="Oberbeckmann S."/>
            <person name="Bunk B."/>
            <person name="Jeske O."/>
            <person name="Meyerdierks A."/>
            <person name="Storesund J.E."/>
            <person name="Kallscheuer N."/>
            <person name="Luecker S."/>
            <person name="Lage O.M."/>
            <person name="Pohl T."/>
            <person name="Merkel B.J."/>
            <person name="Hornburger P."/>
            <person name="Mueller R.-W."/>
            <person name="Bruemmer F."/>
            <person name="Labrenz M."/>
            <person name="Spormann A.M."/>
            <person name="Op den Camp H."/>
            <person name="Overmann J."/>
            <person name="Amann R."/>
            <person name="Jetten M.S.M."/>
            <person name="Mascher T."/>
            <person name="Medema M.H."/>
            <person name="Devos D.P."/>
            <person name="Kaster A.-K."/>
            <person name="Ovreas L."/>
            <person name="Rohde M."/>
            <person name="Galperin M.Y."/>
            <person name="Jogler C."/>
        </authorList>
    </citation>
    <scope>NUCLEOTIDE SEQUENCE [LARGE SCALE GENOMIC DNA]</scope>
    <source>
        <strain evidence="2 3">CA12</strain>
    </source>
</reference>
<dbReference type="OrthoDB" id="278607at2"/>
<organism evidence="2 3">
    <name type="scientific">Alienimonas californiensis</name>
    <dbReference type="NCBI Taxonomy" id="2527989"/>
    <lineage>
        <taxon>Bacteria</taxon>
        <taxon>Pseudomonadati</taxon>
        <taxon>Planctomycetota</taxon>
        <taxon>Planctomycetia</taxon>
        <taxon>Planctomycetales</taxon>
        <taxon>Planctomycetaceae</taxon>
        <taxon>Alienimonas</taxon>
    </lineage>
</organism>
<feature type="chain" id="PRO_5022167088" evidence="1">
    <location>
        <begin position="26"/>
        <end position="177"/>
    </location>
</feature>
<accession>A0A517PB22</accession>
<protein>
    <submittedName>
        <fullName evidence="2">Uncharacterized protein</fullName>
    </submittedName>
</protein>
<evidence type="ECO:0000313" key="3">
    <source>
        <dbReference type="Proteomes" id="UP000318741"/>
    </source>
</evidence>